<protein>
    <submittedName>
        <fullName evidence="9">Retron-type reverse transcriptase</fullName>
    </submittedName>
</protein>
<evidence type="ECO:0000256" key="3">
    <source>
        <dbReference type="ARBA" id="ARBA00022723"/>
    </source>
</evidence>
<dbReference type="Proteomes" id="UP000044625">
    <property type="component" value="Unassembled WGS sequence"/>
</dbReference>
<keyword evidence="1" id="KW-0808">Transferase</keyword>
<dbReference type="OrthoDB" id="7055795at2"/>
<evidence type="ECO:0000256" key="1">
    <source>
        <dbReference type="ARBA" id="ARBA00022679"/>
    </source>
</evidence>
<dbReference type="STRING" id="1288385.ERS137968_00623"/>
<keyword evidence="4" id="KW-0460">Magnesium</keyword>
<evidence type="ECO:0000313" key="12">
    <source>
        <dbReference type="Proteomes" id="UP000045840"/>
    </source>
</evidence>
<keyword evidence="6" id="KW-0051">Antiviral defense</keyword>
<keyword evidence="11" id="KW-1185">Reference proteome</keyword>
<evidence type="ECO:0000256" key="2">
    <source>
        <dbReference type="ARBA" id="ARBA00022695"/>
    </source>
</evidence>
<dbReference type="InterPro" id="IPR000477">
    <property type="entry name" value="RT_dom"/>
</dbReference>
<reference evidence="12" key="1">
    <citation type="submission" date="2015-03" db="EMBL/GenBank/DDBJ databases">
        <authorList>
            <consortium name="Pathogen Informatics"/>
        </authorList>
    </citation>
    <scope>NUCLEOTIDE SEQUENCE [LARGE SCALE GENOMIC DNA]</scope>
    <source>
        <strain evidence="12">A125KOH2</strain>
    </source>
</reference>
<evidence type="ECO:0000256" key="5">
    <source>
        <dbReference type="ARBA" id="ARBA00022918"/>
    </source>
</evidence>
<keyword evidence="5 9" id="KW-0695">RNA-directed DNA polymerase</keyword>
<proteinExistence type="inferred from homology"/>
<dbReference type="Pfam" id="PF00078">
    <property type="entry name" value="RVT_1"/>
    <property type="match status" value="1"/>
</dbReference>
<dbReference type="GO" id="GO:0003964">
    <property type="term" value="F:RNA-directed DNA polymerase activity"/>
    <property type="evidence" value="ECO:0007669"/>
    <property type="project" value="UniProtKB-KW"/>
</dbReference>
<name>A0A0T9QNU7_9GAMM</name>
<reference evidence="9" key="3">
    <citation type="submission" date="2015-03" db="EMBL/GenBank/DDBJ databases">
        <authorList>
            <person name="Murphy D."/>
        </authorList>
    </citation>
    <scope>NUCLEOTIDE SEQUENCE [LARGE SCALE GENOMIC DNA]</scope>
    <source>
        <strain evidence="9">A125KOH2</strain>
    </source>
</reference>
<evidence type="ECO:0000256" key="6">
    <source>
        <dbReference type="ARBA" id="ARBA00023118"/>
    </source>
</evidence>
<comment type="similarity">
    <text evidence="7">Belongs to the bacterial reverse transcriptase family.</text>
</comment>
<accession>A0A0T9QNU7</accession>
<evidence type="ECO:0000313" key="11">
    <source>
        <dbReference type="Proteomes" id="UP000044625"/>
    </source>
</evidence>
<dbReference type="PROSITE" id="PS50878">
    <property type="entry name" value="RT_POL"/>
    <property type="match status" value="1"/>
</dbReference>
<keyword evidence="2" id="KW-0548">Nucleotidyltransferase</keyword>
<gene>
    <name evidence="9" type="ORF">ERS008529_03389</name>
    <name evidence="10" type="ORF">ERS137968_00623</name>
</gene>
<dbReference type="PRINTS" id="PR00866">
    <property type="entry name" value="RNADNAPOLMS"/>
</dbReference>
<dbReference type="Proteomes" id="UP000045840">
    <property type="component" value="Unassembled WGS sequence"/>
</dbReference>
<evidence type="ECO:0000259" key="8">
    <source>
        <dbReference type="PROSITE" id="PS50878"/>
    </source>
</evidence>
<dbReference type="GO" id="GO:0051607">
    <property type="term" value="P:defense response to virus"/>
    <property type="evidence" value="ECO:0007669"/>
    <property type="project" value="UniProtKB-KW"/>
</dbReference>
<evidence type="ECO:0000256" key="4">
    <source>
        <dbReference type="ARBA" id="ARBA00022842"/>
    </source>
</evidence>
<dbReference type="RefSeq" id="WP_049614309.1">
    <property type="nucleotide sequence ID" value="NZ_CAWMMU010000002.1"/>
</dbReference>
<evidence type="ECO:0000313" key="9">
    <source>
        <dbReference type="EMBL" id="CNI20821.1"/>
    </source>
</evidence>
<dbReference type="InterPro" id="IPR000123">
    <property type="entry name" value="Reverse_transcriptase_msDNA"/>
</dbReference>
<dbReference type="GO" id="GO:0046872">
    <property type="term" value="F:metal ion binding"/>
    <property type="evidence" value="ECO:0007669"/>
    <property type="project" value="UniProtKB-KW"/>
</dbReference>
<dbReference type="InterPro" id="IPR043502">
    <property type="entry name" value="DNA/RNA_pol_sf"/>
</dbReference>
<dbReference type="AlphaFoldDB" id="A0A0T9QNU7"/>
<dbReference type="GO" id="GO:0003723">
    <property type="term" value="F:RNA binding"/>
    <property type="evidence" value="ECO:0007669"/>
    <property type="project" value="InterPro"/>
</dbReference>
<feature type="domain" description="Reverse transcriptase" evidence="8">
    <location>
        <begin position="14"/>
        <end position="236"/>
    </location>
</feature>
<keyword evidence="3" id="KW-0479">Metal-binding</keyword>
<dbReference type="CDD" id="cd03487">
    <property type="entry name" value="RT_Bac_retron_II"/>
    <property type="match status" value="1"/>
</dbReference>
<dbReference type="NCBIfam" id="NF038233">
    <property type="entry name" value="retron_St85_RT"/>
    <property type="match status" value="1"/>
</dbReference>
<organism evidence="9 12">
    <name type="scientific">Yersinia pekkanenii</name>
    <dbReference type="NCBI Taxonomy" id="1288385"/>
    <lineage>
        <taxon>Bacteria</taxon>
        <taxon>Pseudomonadati</taxon>
        <taxon>Pseudomonadota</taxon>
        <taxon>Gammaproteobacteria</taxon>
        <taxon>Enterobacterales</taxon>
        <taxon>Yersiniaceae</taxon>
        <taxon>Yersinia</taxon>
    </lineage>
</organism>
<dbReference type="SUPFAM" id="SSF56672">
    <property type="entry name" value="DNA/RNA polymerases"/>
    <property type="match status" value="1"/>
</dbReference>
<dbReference type="EMBL" id="CWJL01000002">
    <property type="protein sequence ID" value="CRY64171.1"/>
    <property type="molecule type" value="Genomic_DNA"/>
</dbReference>
<sequence length="308" mass="35398">MLLKYLSESLILTADFITNLSNTADERYNKFGIPKKNGGTRVVYQPQKELKLLQRVLHDDFLKKINVHIACTAYCEGSSVLKNANIHKENKYLLRLDFVDFFKSITSNDIRLFLNEKKGEFSDSWDDLDSDLFLKLVCFKGRLTMGGVASPMISNLICYKLDLLINELCLSLGVTYSRYADDMYFSTNTPDILFTIPKRVISILRQLDYPKKLILNTNKTKHLSKKRKMIITGLVITNTGTVSLGREKKREIRSLVYKWNILDDKKKKYLQGYLSYCASVEPLFINALCEKFSSQAISEIQTYCPPST</sequence>
<reference evidence="10 11" key="2">
    <citation type="submission" date="2015-03" db="EMBL/GenBank/DDBJ databases">
        <authorList>
            <consortium name="Pathogen Informatics"/>
            <person name="Murphy D."/>
        </authorList>
    </citation>
    <scope>NUCLEOTIDE SEQUENCE [LARGE SCALE GENOMIC DNA]</scope>
    <source>
        <strain evidence="10">Type strain: CIP110230</strain>
        <strain evidence="11">type strain: CIP110230</strain>
    </source>
</reference>
<dbReference type="EMBL" id="CQAZ01000033">
    <property type="protein sequence ID" value="CNI20821.1"/>
    <property type="molecule type" value="Genomic_DNA"/>
</dbReference>
<evidence type="ECO:0000313" key="10">
    <source>
        <dbReference type="EMBL" id="CRY64171.1"/>
    </source>
</evidence>
<evidence type="ECO:0000256" key="7">
    <source>
        <dbReference type="ARBA" id="ARBA00034120"/>
    </source>
</evidence>